<evidence type="ECO:0000313" key="11">
    <source>
        <dbReference type="Proteomes" id="UP000199664"/>
    </source>
</evidence>
<feature type="transmembrane region" description="Helical" evidence="8">
    <location>
        <begin position="85"/>
        <end position="104"/>
    </location>
</feature>
<dbReference type="OrthoDB" id="9771188at2"/>
<evidence type="ECO:0000256" key="2">
    <source>
        <dbReference type="ARBA" id="ARBA00010072"/>
    </source>
</evidence>
<keyword evidence="5 8" id="KW-0812">Transmembrane</keyword>
<feature type="transmembrane region" description="Helical" evidence="8">
    <location>
        <begin position="187"/>
        <end position="208"/>
    </location>
</feature>
<dbReference type="GO" id="GO:0043190">
    <property type="term" value="C:ATP-binding cassette (ABC) transporter complex"/>
    <property type="evidence" value="ECO:0007669"/>
    <property type="project" value="InterPro"/>
</dbReference>
<organism evidence="10 11">
    <name type="scientific">Bosea lupini</name>
    <dbReference type="NCBI Taxonomy" id="1036779"/>
    <lineage>
        <taxon>Bacteria</taxon>
        <taxon>Pseudomonadati</taxon>
        <taxon>Pseudomonadota</taxon>
        <taxon>Alphaproteobacteria</taxon>
        <taxon>Hyphomicrobiales</taxon>
        <taxon>Boseaceae</taxon>
        <taxon>Bosea</taxon>
    </lineage>
</organism>
<evidence type="ECO:0000256" key="8">
    <source>
        <dbReference type="RuleBase" id="RU363032"/>
    </source>
</evidence>
<dbReference type="GO" id="GO:0022857">
    <property type="term" value="F:transmembrane transporter activity"/>
    <property type="evidence" value="ECO:0007669"/>
    <property type="project" value="InterPro"/>
</dbReference>
<feature type="transmembrane region" description="Helical" evidence="8">
    <location>
        <begin position="220"/>
        <end position="238"/>
    </location>
</feature>
<comment type="subcellular location">
    <subcellularLocation>
        <location evidence="1">Cell inner membrane</location>
        <topology evidence="1">Multi-pass membrane protein</topology>
    </subcellularLocation>
    <subcellularLocation>
        <location evidence="8">Cell membrane</location>
        <topology evidence="8">Multi-pass membrane protein</topology>
    </subcellularLocation>
</comment>
<evidence type="ECO:0000256" key="1">
    <source>
        <dbReference type="ARBA" id="ARBA00004429"/>
    </source>
</evidence>
<evidence type="ECO:0000256" key="3">
    <source>
        <dbReference type="ARBA" id="ARBA00022448"/>
    </source>
</evidence>
<protein>
    <submittedName>
        <fullName evidence="10">Amino acid ABC transporter membrane protein 2, PAAT family</fullName>
    </submittedName>
</protein>
<evidence type="ECO:0000256" key="7">
    <source>
        <dbReference type="ARBA" id="ARBA00023136"/>
    </source>
</evidence>
<dbReference type="GO" id="GO:0006865">
    <property type="term" value="P:amino acid transport"/>
    <property type="evidence" value="ECO:0007669"/>
    <property type="project" value="TreeGrafter"/>
</dbReference>
<dbReference type="InterPro" id="IPR043429">
    <property type="entry name" value="ArtM/GltK/GlnP/TcyL/YhdX-like"/>
</dbReference>
<evidence type="ECO:0000259" key="9">
    <source>
        <dbReference type="PROSITE" id="PS50928"/>
    </source>
</evidence>
<evidence type="ECO:0000313" key="10">
    <source>
        <dbReference type="EMBL" id="SEM56127.1"/>
    </source>
</evidence>
<dbReference type="InterPro" id="IPR010065">
    <property type="entry name" value="AA_ABC_transptr_permease_3TM"/>
</dbReference>
<dbReference type="Proteomes" id="UP000199664">
    <property type="component" value="Unassembled WGS sequence"/>
</dbReference>
<dbReference type="PROSITE" id="PS50928">
    <property type="entry name" value="ABC_TM1"/>
    <property type="match status" value="1"/>
</dbReference>
<dbReference type="STRING" id="1036779.SAMN04515666_11446"/>
<dbReference type="AlphaFoldDB" id="A0A1H7ZFA1"/>
<evidence type="ECO:0000256" key="6">
    <source>
        <dbReference type="ARBA" id="ARBA00022989"/>
    </source>
</evidence>
<sequence>MSAAASLPTNWRERLFGSPTITVVTLLLAALIAWIAVPIIRWALIDATWSGQTRADCAGTGACWVFIKARFGQFMYGFYPIEERWRPNLAGILFALSGAAIVFAPKRLKLGLGLAALVILPPLGIWLLAGGFGLRPIETREWGGLMLTVFISIYASLIAIPLGILLALGRQSELKVVKLISVLFIEFWRGVPIIAVIFLASLLLPLIMPAGIGVDRLARAVIGLGFCIAAYMAEAVRGGLQALPRGQREAATALGLSYWKATWFIILPQALRISLPAITNEFIALVKNTTLVLVVSILDLLGIAQASLADPAWVGMNMEAYVFSGAIYWLICFALSRWSKSLETKRGR</sequence>
<dbReference type="EMBL" id="FOAN01000014">
    <property type="protein sequence ID" value="SEM56127.1"/>
    <property type="molecule type" value="Genomic_DNA"/>
</dbReference>
<feature type="transmembrane region" description="Helical" evidence="8">
    <location>
        <begin position="144"/>
        <end position="167"/>
    </location>
</feature>
<accession>A0A1H7ZFA1</accession>
<proteinExistence type="inferred from homology"/>
<dbReference type="PANTHER" id="PTHR30614:SF41">
    <property type="entry name" value="INNER MEMBRANE AMINO-ACID ABC TRANSPORTER PERMEASE PROTEIN YHDY"/>
    <property type="match status" value="1"/>
</dbReference>
<dbReference type="SUPFAM" id="SSF161098">
    <property type="entry name" value="MetI-like"/>
    <property type="match status" value="1"/>
</dbReference>
<keyword evidence="3 8" id="KW-0813">Transport</keyword>
<feature type="transmembrane region" description="Helical" evidence="8">
    <location>
        <begin position="20"/>
        <end position="44"/>
    </location>
</feature>
<comment type="similarity">
    <text evidence="2">Belongs to the binding-protein-dependent transport system permease family. HisMQ subfamily.</text>
</comment>
<dbReference type="Gene3D" id="1.10.3720.10">
    <property type="entry name" value="MetI-like"/>
    <property type="match status" value="1"/>
</dbReference>
<evidence type="ECO:0000256" key="4">
    <source>
        <dbReference type="ARBA" id="ARBA00022475"/>
    </source>
</evidence>
<dbReference type="PANTHER" id="PTHR30614">
    <property type="entry name" value="MEMBRANE COMPONENT OF AMINO ACID ABC TRANSPORTER"/>
    <property type="match status" value="1"/>
</dbReference>
<evidence type="ECO:0000256" key="5">
    <source>
        <dbReference type="ARBA" id="ARBA00022692"/>
    </source>
</evidence>
<feature type="transmembrane region" description="Helical" evidence="8">
    <location>
        <begin position="110"/>
        <end position="132"/>
    </location>
</feature>
<gene>
    <name evidence="10" type="ORF">SAMN04515666_11446</name>
</gene>
<keyword evidence="4" id="KW-1003">Cell membrane</keyword>
<dbReference type="RefSeq" id="WP_091842400.1">
    <property type="nucleotide sequence ID" value="NZ_FOAN01000014.1"/>
</dbReference>
<name>A0A1H7ZFA1_9HYPH</name>
<feature type="transmembrane region" description="Helical" evidence="8">
    <location>
        <begin position="290"/>
        <end position="308"/>
    </location>
</feature>
<dbReference type="InterPro" id="IPR000515">
    <property type="entry name" value="MetI-like"/>
</dbReference>
<dbReference type="NCBIfam" id="TIGR01726">
    <property type="entry name" value="HEQRo_perm_3TM"/>
    <property type="match status" value="1"/>
</dbReference>
<feature type="domain" description="ABC transmembrane type-1" evidence="9">
    <location>
        <begin position="145"/>
        <end position="339"/>
    </location>
</feature>
<reference evidence="11" key="1">
    <citation type="submission" date="2016-10" db="EMBL/GenBank/DDBJ databases">
        <authorList>
            <person name="Varghese N."/>
            <person name="Submissions S."/>
        </authorList>
    </citation>
    <scope>NUCLEOTIDE SEQUENCE [LARGE SCALE GENOMIC DNA]</scope>
    <source>
        <strain evidence="11">LMG 26383,CCUG 61248,R- 45681</strain>
    </source>
</reference>
<keyword evidence="11" id="KW-1185">Reference proteome</keyword>
<feature type="transmembrane region" description="Helical" evidence="8">
    <location>
        <begin position="320"/>
        <end position="338"/>
    </location>
</feature>
<dbReference type="InterPro" id="IPR035906">
    <property type="entry name" value="MetI-like_sf"/>
</dbReference>
<keyword evidence="7 8" id="KW-0472">Membrane</keyword>
<keyword evidence="6 8" id="KW-1133">Transmembrane helix</keyword>
<dbReference type="Pfam" id="PF00528">
    <property type="entry name" value="BPD_transp_1"/>
    <property type="match status" value="1"/>
</dbReference>
<dbReference type="CDD" id="cd06261">
    <property type="entry name" value="TM_PBP2"/>
    <property type="match status" value="1"/>
</dbReference>